<evidence type="ECO:0000313" key="2">
    <source>
        <dbReference type="Proteomes" id="UP000887572"/>
    </source>
</evidence>
<protein>
    <submittedName>
        <fullName evidence="3">G protein-coupled receptor</fullName>
    </submittedName>
</protein>
<dbReference type="InterPro" id="IPR005331">
    <property type="entry name" value="Sulfotransferase"/>
</dbReference>
<keyword evidence="2" id="KW-1185">Reference proteome</keyword>
<keyword evidence="1" id="KW-0812">Transmembrane</keyword>
<feature type="transmembrane region" description="Helical" evidence="1">
    <location>
        <begin position="375"/>
        <end position="407"/>
    </location>
</feature>
<dbReference type="PANTHER" id="PTHR23021">
    <property type="entry name" value="SERPENTINE RECEPTOR, CLASS T"/>
    <property type="match status" value="1"/>
</dbReference>
<dbReference type="Proteomes" id="UP000887572">
    <property type="component" value="Unplaced"/>
</dbReference>
<feature type="transmembrane region" description="Helical" evidence="1">
    <location>
        <begin position="296"/>
        <end position="324"/>
    </location>
</feature>
<reference evidence="3" key="1">
    <citation type="submission" date="2022-11" db="UniProtKB">
        <authorList>
            <consortium name="WormBaseParasite"/>
        </authorList>
    </citation>
    <scope>IDENTIFICATION</scope>
</reference>
<dbReference type="AlphaFoldDB" id="A0A914IG47"/>
<organism evidence="2 3">
    <name type="scientific">Globodera rostochiensis</name>
    <name type="common">Golden nematode worm</name>
    <name type="synonym">Heterodera rostochiensis</name>
    <dbReference type="NCBI Taxonomy" id="31243"/>
    <lineage>
        <taxon>Eukaryota</taxon>
        <taxon>Metazoa</taxon>
        <taxon>Ecdysozoa</taxon>
        <taxon>Nematoda</taxon>
        <taxon>Chromadorea</taxon>
        <taxon>Rhabditida</taxon>
        <taxon>Tylenchina</taxon>
        <taxon>Tylenchomorpha</taxon>
        <taxon>Tylenchoidea</taxon>
        <taxon>Heteroderidae</taxon>
        <taxon>Heteroderinae</taxon>
        <taxon>Globodera</taxon>
    </lineage>
</organism>
<dbReference type="InterPro" id="IPR019425">
    <property type="entry name" value="7TM_GPCR_serpentine_rcpt_Srt"/>
</dbReference>
<feature type="transmembrane region" description="Helical" evidence="1">
    <location>
        <begin position="427"/>
        <end position="446"/>
    </location>
</feature>
<name>A0A914IG47_GLORO</name>
<keyword evidence="1" id="KW-0472">Membrane</keyword>
<sequence>MGQKLDLFVNDIEQPEELLRMNNHSLPSKSYFETFNFNNWSTLCLKVGQGCVENLDGQYQRNVFIPTLKLAAYITDFPIEKVIKVDQKYSALHLAEKWKLIAIVRDPLERFISGFVDKCFQLCAFQRANFTLIKYKNLNNTDDHQHFVDQFMNAMAQSPKIGNESLTFIRNQLYLRMGHSTSGSAAYRFVKERITNSPFLMEFIVRMFFWDFKVLGFPVPTIIEPVGLLMGVFEPEKFTRMYNCNVYNFEDTPLENRRSIPLGILFLTLGLICEILYLPCMLAIRKHMDSTCFKFMFYIAVADMLALFVSGVLTGYLALVGAVYCTSPKFIYFMGAWAICLWMTESTAEMVLAFNRCVELSSSYWADVLFHGKRTYLWMMIPTLYGLYCLLFTTPVKFSGIFVSWFFNPHVGYIDDFGKTYHNDLHMIHNYIVVVVLTGTYSGSSTGGGASRSQRRTFFQVILISSVNATAAFLYVYMQFARITEFLIVLAQLTWMLSHGIPPIIYLLLNKTVRRDVAKMMVWSASKVCCFIKVEGGLNTIIAGSRVGPTSSIAH</sequence>
<dbReference type="Pfam" id="PF03567">
    <property type="entry name" value="Sulfotransfer_2"/>
    <property type="match status" value="1"/>
</dbReference>
<dbReference type="PANTHER" id="PTHR23021:SF11">
    <property type="entry name" value="SERPENTINE RECEPTOR, CLASS T"/>
    <property type="match status" value="1"/>
</dbReference>
<dbReference type="SUPFAM" id="SSF81321">
    <property type="entry name" value="Family A G protein-coupled receptor-like"/>
    <property type="match status" value="1"/>
</dbReference>
<keyword evidence="1" id="KW-1133">Transmembrane helix</keyword>
<proteinExistence type="predicted"/>
<feature type="transmembrane region" description="Helical" evidence="1">
    <location>
        <begin position="458"/>
        <end position="480"/>
    </location>
</feature>
<dbReference type="GO" id="GO:0008146">
    <property type="term" value="F:sulfotransferase activity"/>
    <property type="evidence" value="ECO:0007669"/>
    <property type="project" value="InterPro"/>
</dbReference>
<dbReference type="WBParaSite" id="Gr19_v10_g9566.t1">
    <property type="protein sequence ID" value="Gr19_v10_g9566.t1"/>
    <property type="gene ID" value="Gr19_v10_g9566"/>
</dbReference>
<dbReference type="Pfam" id="PF10321">
    <property type="entry name" value="7TM_GPCR_Srt"/>
    <property type="match status" value="1"/>
</dbReference>
<dbReference type="GO" id="GO:0016020">
    <property type="term" value="C:membrane"/>
    <property type="evidence" value="ECO:0007669"/>
    <property type="project" value="InterPro"/>
</dbReference>
<feature type="transmembrane region" description="Helical" evidence="1">
    <location>
        <begin position="262"/>
        <end position="284"/>
    </location>
</feature>
<feature type="transmembrane region" description="Helical" evidence="1">
    <location>
        <begin position="486"/>
        <end position="509"/>
    </location>
</feature>
<evidence type="ECO:0000256" key="1">
    <source>
        <dbReference type="SAM" id="Phobius"/>
    </source>
</evidence>
<evidence type="ECO:0000313" key="3">
    <source>
        <dbReference type="WBParaSite" id="Gr19_v10_g9566.t1"/>
    </source>
</evidence>
<dbReference type="Gene3D" id="1.20.1070.10">
    <property type="entry name" value="Rhodopsin 7-helix transmembrane proteins"/>
    <property type="match status" value="1"/>
</dbReference>
<accession>A0A914IG47</accession>